<evidence type="ECO:0000256" key="1">
    <source>
        <dbReference type="SAM" id="MobiDB-lite"/>
    </source>
</evidence>
<dbReference type="InterPro" id="IPR025965">
    <property type="entry name" value="FlgD/Vpr_Ig-like"/>
</dbReference>
<organism evidence="3 4">
    <name type="scientific">Eiseniibacteriota bacterium</name>
    <dbReference type="NCBI Taxonomy" id="2212470"/>
    <lineage>
        <taxon>Bacteria</taxon>
        <taxon>Candidatus Eiseniibacteriota</taxon>
    </lineage>
</organism>
<reference evidence="3" key="1">
    <citation type="submission" date="2020-04" db="EMBL/GenBank/DDBJ databases">
        <authorList>
            <person name="Zhang T."/>
        </authorList>
    </citation>
    <scope>NUCLEOTIDE SEQUENCE</scope>
    <source>
        <strain evidence="3">HKST-UBA02</strain>
    </source>
</reference>
<dbReference type="SUPFAM" id="SSF49265">
    <property type="entry name" value="Fibronectin type III"/>
    <property type="match status" value="1"/>
</dbReference>
<dbReference type="Proteomes" id="UP000739538">
    <property type="component" value="Unassembled WGS sequence"/>
</dbReference>
<name>A0A956NH58_UNCEI</name>
<dbReference type="Pfam" id="PF13860">
    <property type="entry name" value="FlgD_ig"/>
    <property type="match status" value="1"/>
</dbReference>
<dbReference type="Gene3D" id="2.60.40.4070">
    <property type="match status" value="1"/>
</dbReference>
<proteinExistence type="predicted"/>
<evidence type="ECO:0000313" key="4">
    <source>
        <dbReference type="Proteomes" id="UP000739538"/>
    </source>
</evidence>
<protein>
    <submittedName>
        <fullName evidence="3">T9SS type A sorting domain-containing protein</fullName>
    </submittedName>
</protein>
<dbReference type="InterPro" id="IPR026444">
    <property type="entry name" value="Secre_tail"/>
</dbReference>
<gene>
    <name evidence="3" type="ORF">KDA27_16140</name>
</gene>
<dbReference type="Gene3D" id="2.60.40.10">
    <property type="entry name" value="Immunoglobulins"/>
    <property type="match status" value="1"/>
</dbReference>
<dbReference type="AlphaFoldDB" id="A0A956NH58"/>
<sequence>MATCEEWWATPNIWIDNDEDGIQDAPSWNIPNKIHFEMSNDGPESAAGTEVSLYLAPAAMGLEWPQDGTLLGSMTVPLLAPGAALKEHFVIDYPQQQSLDEGHWCMGIVLTHPQDAILAGYAPLTNNIAQVNEQVLVARAGTPVGPESRSTSGGSECPGPMSQKSKIYLLDGYNPFGKPRNVEVRIGTPPFYDDVVLPSNWTLDVQPGLGPYVVTPSVKDSITVELSSASAQHGQSAHVPLTLCDVDEDKLIGGAVIDASVDCYAPQAVENVHAEWIEFPGDDWGEHNVLVEWSHVTLDENSDPESLSHYEVYRTDGGGTETLVDRVIIDAEPETQRFQWYDYVVTAPCTDYEYRVRAVDLAGNVGAYSDGAILLCEVADLPGGNDVDGSDELPWNGLERSRAYPNPFASGTEIEFQTLQEAAVEVAIFDATGKRVRLLSDQVRGAGLHRVRWDGSDESGREMPSGIYFYRVRGGGVAEMKKIVRSR</sequence>
<comment type="caution">
    <text evidence="3">The sequence shown here is derived from an EMBL/GenBank/DDBJ whole genome shotgun (WGS) entry which is preliminary data.</text>
</comment>
<dbReference type="InterPro" id="IPR003961">
    <property type="entry name" value="FN3_dom"/>
</dbReference>
<reference evidence="3" key="2">
    <citation type="journal article" date="2021" name="Microbiome">
        <title>Successional dynamics and alternative stable states in a saline activated sludge microbial community over 9 years.</title>
        <authorList>
            <person name="Wang Y."/>
            <person name="Ye J."/>
            <person name="Ju F."/>
            <person name="Liu L."/>
            <person name="Boyd J.A."/>
            <person name="Deng Y."/>
            <person name="Parks D.H."/>
            <person name="Jiang X."/>
            <person name="Yin X."/>
            <person name="Woodcroft B.J."/>
            <person name="Tyson G.W."/>
            <person name="Hugenholtz P."/>
            <person name="Polz M.F."/>
            <person name="Zhang T."/>
        </authorList>
    </citation>
    <scope>NUCLEOTIDE SEQUENCE</scope>
    <source>
        <strain evidence="3">HKST-UBA02</strain>
    </source>
</reference>
<dbReference type="NCBIfam" id="TIGR04183">
    <property type="entry name" value="Por_Secre_tail"/>
    <property type="match status" value="1"/>
</dbReference>
<feature type="region of interest" description="Disordered" evidence="1">
    <location>
        <begin position="142"/>
        <end position="161"/>
    </location>
</feature>
<dbReference type="EMBL" id="JAGQHS010000094">
    <property type="protein sequence ID" value="MCA9757335.1"/>
    <property type="molecule type" value="Genomic_DNA"/>
</dbReference>
<dbReference type="InterPro" id="IPR036116">
    <property type="entry name" value="FN3_sf"/>
</dbReference>
<evidence type="ECO:0000259" key="2">
    <source>
        <dbReference type="Pfam" id="PF13860"/>
    </source>
</evidence>
<dbReference type="InterPro" id="IPR013783">
    <property type="entry name" value="Ig-like_fold"/>
</dbReference>
<dbReference type="CDD" id="cd00063">
    <property type="entry name" value="FN3"/>
    <property type="match status" value="1"/>
</dbReference>
<accession>A0A956NH58</accession>
<evidence type="ECO:0000313" key="3">
    <source>
        <dbReference type="EMBL" id="MCA9757335.1"/>
    </source>
</evidence>
<feature type="domain" description="FlgD/Vpr Ig-like" evidence="2">
    <location>
        <begin position="409"/>
        <end position="472"/>
    </location>
</feature>